<evidence type="ECO:0000256" key="8">
    <source>
        <dbReference type="ARBA" id="ARBA00023027"/>
    </source>
</evidence>
<keyword evidence="5 10" id="KW-0285">Flavoprotein</keyword>
<dbReference type="InterPro" id="IPR017927">
    <property type="entry name" value="FAD-bd_FR_type"/>
</dbReference>
<proteinExistence type="inferred from homology"/>
<feature type="domain" description="FAD-binding FR-type" evidence="11">
    <location>
        <begin position="35"/>
        <end position="139"/>
    </location>
</feature>
<dbReference type="GeneID" id="94290465"/>
<dbReference type="CDD" id="cd06183">
    <property type="entry name" value="cyt_b5_reduct_like"/>
    <property type="match status" value="1"/>
</dbReference>
<dbReference type="GO" id="GO:0090524">
    <property type="term" value="F:cytochrome-b5 reductase activity, acting on NADH"/>
    <property type="evidence" value="ECO:0007669"/>
    <property type="project" value="UniProtKB-EC"/>
</dbReference>
<evidence type="ECO:0000259" key="11">
    <source>
        <dbReference type="PROSITE" id="PS51384"/>
    </source>
</evidence>
<keyword evidence="7" id="KW-0560">Oxidoreductase</keyword>
<dbReference type="PROSITE" id="PS51384">
    <property type="entry name" value="FAD_FR"/>
    <property type="match status" value="1"/>
</dbReference>
<protein>
    <recommendedName>
        <fullName evidence="4">cytochrome-b5 reductase</fullName>
        <ecNumber evidence="4">1.6.2.2</ecNumber>
    </recommendedName>
</protein>
<accession>A0A836ISD2</accession>
<dbReference type="EC" id="1.6.2.2" evidence="4"/>
<keyword evidence="13" id="KW-1185">Reference proteome</keyword>
<feature type="binding site" evidence="10">
    <location>
        <position position="105"/>
    </location>
    <ligand>
        <name>FAD</name>
        <dbReference type="ChEBI" id="CHEBI:57692"/>
    </ligand>
</feature>
<dbReference type="RefSeq" id="XP_067757217.1">
    <property type="nucleotide sequence ID" value="XM_067900388.1"/>
</dbReference>
<comment type="similarity">
    <text evidence="3">Belongs to the flavoprotein pyridine nucleotide cytochrome reductase family.</text>
</comment>
<keyword evidence="9" id="KW-0496">Mitochondrion</keyword>
<evidence type="ECO:0000256" key="9">
    <source>
        <dbReference type="ARBA" id="ARBA00023128"/>
    </source>
</evidence>
<dbReference type="Pfam" id="PF00175">
    <property type="entry name" value="NAD_binding_1"/>
    <property type="match status" value="1"/>
</dbReference>
<name>A0A836ISD2_9TRYP</name>
<evidence type="ECO:0000256" key="3">
    <source>
        <dbReference type="ARBA" id="ARBA00006105"/>
    </source>
</evidence>
<feature type="binding site" evidence="10">
    <location>
        <position position="113"/>
    </location>
    <ligand>
        <name>FAD</name>
        <dbReference type="ChEBI" id="CHEBI:57692"/>
    </ligand>
</feature>
<evidence type="ECO:0000256" key="1">
    <source>
        <dbReference type="ARBA" id="ARBA00001974"/>
    </source>
</evidence>
<evidence type="ECO:0000256" key="2">
    <source>
        <dbReference type="ARBA" id="ARBA00004173"/>
    </source>
</evidence>
<organism evidence="12 13">
    <name type="scientific">Porcisia hertigi</name>
    <dbReference type="NCBI Taxonomy" id="2761500"/>
    <lineage>
        <taxon>Eukaryota</taxon>
        <taxon>Discoba</taxon>
        <taxon>Euglenozoa</taxon>
        <taxon>Kinetoplastea</taxon>
        <taxon>Metakinetoplastina</taxon>
        <taxon>Trypanosomatida</taxon>
        <taxon>Trypanosomatidae</taxon>
        <taxon>Leishmaniinae</taxon>
        <taxon>Porcisia</taxon>
    </lineage>
</organism>
<dbReference type="PRINTS" id="PR00406">
    <property type="entry name" value="CYTB5RDTASE"/>
</dbReference>
<dbReference type="EMBL" id="JAFJZO010000022">
    <property type="protein sequence ID" value="KAG5504956.1"/>
    <property type="molecule type" value="Genomic_DNA"/>
</dbReference>
<evidence type="ECO:0000256" key="6">
    <source>
        <dbReference type="ARBA" id="ARBA00022827"/>
    </source>
</evidence>
<dbReference type="Gene3D" id="3.40.50.80">
    <property type="entry name" value="Nucleotide-binding domain of ferredoxin-NADP reductase (FNR) module"/>
    <property type="match status" value="1"/>
</dbReference>
<sequence>MKALLASVIGFAGASMYQSGAQVQAWGSKPAFSQEKFQQYKLIHVDNESHNTKRFRFALASSKTRLGLPVASCITLRYTDAQGNEVMRPYTPINLTDEEGHFDLVVKCYPNSKMGSHLFSLKVGDSIDVKGPWHTFEVKPGQFTNIGMIAGGTGLTPMFQIVNNVLHAPNNTTRISLLYSNKTEGDILLAKELADLSKEHPGKFVAYHCLTKPPKRWTGYSGHIDKAMIKETMPAPEQQQQKSCVLVSGPPPFMETICGPKDYTSSPPKQGPLRGYLKEMGYTESGVFKF</sequence>
<dbReference type="InterPro" id="IPR001834">
    <property type="entry name" value="CBR-like"/>
</dbReference>
<dbReference type="InterPro" id="IPR001433">
    <property type="entry name" value="OxRdtase_FAD/NAD-bd"/>
</dbReference>
<comment type="caution">
    <text evidence="12">The sequence shown here is derived from an EMBL/GenBank/DDBJ whole genome shotgun (WGS) entry which is preliminary data.</text>
</comment>
<comment type="cofactor">
    <cofactor evidence="1 10">
        <name>FAD</name>
        <dbReference type="ChEBI" id="CHEBI:57692"/>
    </cofactor>
</comment>
<evidence type="ECO:0000313" key="13">
    <source>
        <dbReference type="Proteomes" id="UP000674318"/>
    </source>
</evidence>
<evidence type="ECO:0000256" key="10">
    <source>
        <dbReference type="PIRSR" id="PIRSR601834-1"/>
    </source>
</evidence>
<evidence type="ECO:0000313" key="12">
    <source>
        <dbReference type="EMBL" id="KAG5504956.1"/>
    </source>
</evidence>
<keyword evidence="6 10" id="KW-0274">FAD</keyword>
<comment type="subcellular location">
    <subcellularLocation>
        <location evidence="2">Mitochondrion</location>
    </subcellularLocation>
</comment>
<feature type="binding site" evidence="10">
    <location>
        <position position="89"/>
    </location>
    <ligand>
        <name>FAD</name>
        <dbReference type="ChEBI" id="CHEBI:57692"/>
    </ligand>
</feature>
<dbReference type="GO" id="GO:0005739">
    <property type="term" value="C:mitochondrion"/>
    <property type="evidence" value="ECO:0007669"/>
    <property type="project" value="UniProtKB-SubCell"/>
</dbReference>
<dbReference type="Gene3D" id="2.40.30.10">
    <property type="entry name" value="Translation factors"/>
    <property type="match status" value="1"/>
</dbReference>
<dbReference type="InterPro" id="IPR039261">
    <property type="entry name" value="FNR_nucleotide-bd"/>
</dbReference>
<evidence type="ECO:0000256" key="5">
    <source>
        <dbReference type="ARBA" id="ARBA00022630"/>
    </source>
</evidence>
<reference evidence="12 13" key="1">
    <citation type="submission" date="2021-02" db="EMBL/GenBank/DDBJ databases">
        <title>Porcisia hertigi Genome sequencing and assembly.</title>
        <authorList>
            <person name="Almutairi H."/>
            <person name="Gatherer D."/>
        </authorList>
    </citation>
    <scope>NUCLEOTIDE SEQUENCE [LARGE SCALE GENOMIC DNA]</scope>
    <source>
        <strain evidence="12 13">C119</strain>
    </source>
</reference>
<gene>
    <name evidence="12" type="ORF">JKF63_04403</name>
</gene>
<dbReference type="Proteomes" id="UP000674318">
    <property type="component" value="Unassembled WGS sequence"/>
</dbReference>
<dbReference type="FunFam" id="2.40.30.10:FF:000032">
    <property type="entry name" value="NADH-cytochrome b5 reductase"/>
    <property type="match status" value="1"/>
</dbReference>
<feature type="binding site" evidence="10">
    <location>
        <position position="156"/>
    </location>
    <ligand>
        <name>FAD</name>
        <dbReference type="ChEBI" id="CHEBI:57692"/>
    </ligand>
</feature>
<dbReference type="KEGG" id="phet:94290465"/>
<dbReference type="InterPro" id="IPR008333">
    <property type="entry name" value="Cbr1-like_FAD-bd_dom"/>
</dbReference>
<feature type="binding site" evidence="10">
    <location>
        <position position="114"/>
    </location>
    <ligand>
        <name>FAD</name>
        <dbReference type="ChEBI" id="CHEBI:57692"/>
    </ligand>
</feature>
<dbReference type="OrthoDB" id="432685at2759"/>
<feature type="binding site" evidence="10">
    <location>
        <position position="88"/>
    </location>
    <ligand>
        <name>FAD</name>
        <dbReference type="ChEBI" id="CHEBI:57692"/>
    </ligand>
</feature>
<dbReference type="SUPFAM" id="SSF63380">
    <property type="entry name" value="Riboflavin synthase domain-like"/>
    <property type="match status" value="1"/>
</dbReference>
<dbReference type="SUPFAM" id="SSF52343">
    <property type="entry name" value="Ferredoxin reductase-like, C-terminal NADP-linked domain"/>
    <property type="match status" value="1"/>
</dbReference>
<dbReference type="FunFam" id="3.40.50.80:FF:000009">
    <property type="entry name" value="NADH-cytochrome b5 reductase"/>
    <property type="match status" value="1"/>
</dbReference>
<dbReference type="InterPro" id="IPR017938">
    <property type="entry name" value="Riboflavin_synthase-like_b-brl"/>
</dbReference>
<evidence type="ECO:0000256" key="7">
    <source>
        <dbReference type="ARBA" id="ARBA00023002"/>
    </source>
</evidence>
<feature type="binding site" evidence="10">
    <location>
        <position position="90"/>
    </location>
    <ligand>
        <name>FAD</name>
        <dbReference type="ChEBI" id="CHEBI:57692"/>
    </ligand>
</feature>
<dbReference type="AlphaFoldDB" id="A0A836ISD2"/>
<dbReference type="Pfam" id="PF00970">
    <property type="entry name" value="FAD_binding_6"/>
    <property type="match status" value="1"/>
</dbReference>
<dbReference type="PANTHER" id="PTHR19370:SF131">
    <property type="entry name" value="B5 REDUCTASE, PUTATIVE-RELATED"/>
    <property type="match status" value="1"/>
</dbReference>
<feature type="binding site" evidence="10">
    <location>
        <position position="107"/>
    </location>
    <ligand>
        <name>FAD</name>
        <dbReference type="ChEBI" id="CHEBI:57692"/>
    </ligand>
</feature>
<keyword evidence="8" id="KW-0520">NAD</keyword>
<evidence type="ECO:0000256" key="4">
    <source>
        <dbReference type="ARBA" id="ARBA00012011"/>
    </source>
</evidence>
<dbReference type="PANTHER" id="PTHR19370">
    <property type="entry name" value="NADH-CYTOCHROME B5 REDUCTASE"/>
    <property type="match status" value="1"/>
</dbReference>